<feature type="transmembrane region" description="Helical" evidence="9">
    <location>
        <begin position="265"/>
        <end position="285"/>
    </location>
</feature>
<proteinExistence type="inferred from homology"/>
<keyword evidence="11" id="KW-1185">Reference proteome</keyword>
<dbReference type="GO" id="GO:0046513">
    <property type="term" value="P:ceramide biosynthetic process"/>
    <property type="evidence" value="ECO:0007669"/>
    <property type="project" value="TreeGrafter"/>
</dbReference>
<evidence type="ECO:0000313" key="10">
    <source>
        <dbReference type="EMBL" id="KAF1951457.1"/>
    </source>
</evidence>
<feature type="binding site" evidence="7">
    <location>
        <position position="32"/>
    </location>
    <ligand>
        <name>Ca(2+)</name>
        <dbReference type="ChEBI" id="CHEBI:29108"/>
    </ligand>
</feature>
<keyword evidence="5 9" id="KW-1133">Transmembrane helix</keyword>
<dbReference type="GO" id="GO:0046872">
    <property type="term" value="F:metal ion binding"/>
    <property type="evidence" value="ECO:0007669"/>
    <property type="project" value="UniProtKB-KW"/>
</dbReference>
<dbReference type="GO" id="GO:0016811">
    <property type="term" value="F:hydrolase activity, acting on carbon-nitrogen (but not peptide) bonds, in linear amides"/>
    <property type="evidence" value="ECO:0007669"/>
    <property type="project" value="InterPro"/>
</dbReference>
<dbReference type="Proteomes" id="UP000800035">
    <property type="component" value="Unassembled WGS sequence"/>
</dbReference>
<feature type="binding site" evidence="7">
    <location>
        <position position="45"/>
    </location>
    <ligand>
        <name>Ca(2+)</name>
        <dbReference type="ChEBI" id="CHEBI:29108"/>
    </ligand>
</feature>
<dbReference type="EMBL" id="ML977017">
    <property type="protein sequence ID" value="KAF1951457.1"/>
    <property type="molecule type" value="Genomic_DNA"/>
</dbReference>
<accession>A0A6A5TR92</accession>
<feature type="binding site" evidence="8">
    <location>
        <position position="264"/>
    </location>
    <ligand>
        <name>Zn(2+)</name>
        <dbReference type="ChEBI" id="CHEBI:29105"/>
        <note>catalytic</note>
    </ligand>
</feature>
<organism evidence="10 11">
    <name type="scientific">Byssothecium circinans</name>
    <dbReference type="NCBI Taxonomy" id="147558"/>
    <lineage>
        <taxon>Eukaryota</taxon>
        <taxon>Fungi</taxon>
        <taxon>Dikarya</taxon>
        <taxon>Ascomycota</taxon>
        <taxon>Pezizomycotina</taxon>
        <taxon>Dothideomycetes</taxon>
        <taxon>Pleosporomycetidae</taxon>
        <taxon>Pleosporales</taxon>
        <taxon>Massarineae</taxon>
        <taxon>Massarinaceae</taxon>
        <taxon>Byssothecium</taxon>
    </lineage>
</organism>
<keyword evidence="7" id="KW-0106">Calcium</keyword>
<feature type="binding site" evidence="8">
    <location>
        <position position="93"/>
    </location>
    <ligand>
        <name>Zn(2+)</name>
        <dbReference type="ChEBI" id="CHEBI:29105"/>
        <note>catalytic</note>
    </ligand>
</feature>
<feature type="binding site" evidence="8">
    <location>
        <position position="268"/>
    </location>
    <ligand>
        <name>Zn(2+)</name>
        <dbReference type="ChEBI" id="CHEBI:29105"/>
        <note>catalytic</note>
    </ligand>
</feature>
<evidence type="ECO:0000256" key="9">
    <source>
        <dbReference type="SAM" id="Phobius"/>
    </source>
</evidence>
<feature type="transmembrane region" description="Helical" evidence="9">
    <location>
        <begin position="72"/>
        <end position="92"/>
    </location>
</feature>
<comment type="subcellular location">
    <subcellularLocation>
        <location evidence="1">Membrane</location>
        <topology evidence="1">Multi-pass membrane protein</topology>
    </subcellularLocation>
</comment>
<evidence type="ECO:0000256" key="1">
    <source>
        <dbReference type="ARBA" id="ARBA00004141"/>
    </source>
</evidence>
<evidence type="ECO:0000256" key="6">
    <source>
        <dbReference type="ARBA" id="ARBA00023136"/>
    </source>
</evidence>
<keyword evidence="3 9" id="KW-0812">Transmembrane</keyword>
<evidence type="ECO:0000256" key="3">
    <source>
        <dbReference type="ARBA" id="ARBA00022692"/>
    </source>
</evidence>
<sequence length="333" mass="39112">MALAILAYLPSISYPPPYQEGWWSPVTSTINWCEEDYYVTVYSAEIVNTLTNLLFMYLAGKGIYSCVKHGHDTVFIVAYTGYLLTGTGSFFFHSTLKYPMQLVDELSMIYTTCLMNYATFSFNRSLRFRTLLGLSLSSLAGFITLYYHYLQDPTFHQVTYAILTIIVFFRAVWVMEVNIRPRFRSKERETGNPRLNGVVKEGALVREDRRDQAVLQQMWTMIAWGLSIFLGGFLLWHWDREHCSTLRQWRRKVGMPWGFFLELHGWWHLMTGTGGYFYIVWCTWLRHCLNYRQDEYELAWPHLFSMPVVVKRRKPYANGYSNGHADGQTKKEL</sequence>
<protein>
    <submittedName>
        <fullName evidence="10">Alkaline ceramidase-like protein</fullName>
    </submittedName>
</protein>
<keyword evidence="7" id="KW-0479">Metal-binding</keyword>
<keyword evidence="4" id="KW-0378">Hydrolase</keyword>
<feature type="transmembrane region" description="Helical" evidence="9">
    <location>
        <begin position="218"/>
        <end position="238"/>
    </location>
</feature>
<evidence type="ECO:0000256" key="8">
    <source>
        <dbReference type="PIRSR" id="PIRSR608901-2"/>
    </source>
</evidence>
<feature type="transmembrane region" description="Helical" evidence="9">
    <location>
        <begin position="130"/>
        <end position="149"/>
    </location>
</feature>
<evidence type="ECO:0000256" key="5">
    <source>
        <dbReference type="ARBA" id="ARBA00022989"/>
    </source>
</evidence>
<dbReference type="OrthoDB" id="187171at2759"/>
<evidence type="ECO:0000313" key="11">
    <source>
        <dbReference type="Proteomes" id="UP000800035"/>
    </source>
</evidence>
<dbReference type="Pfam" id="PF05875">
    <property type="entry name" value="Ceramidase"/>
    <property type="match status" value="1"/>
</dbReference>
<dbReference type="GO" id="GO:0005789">
    <property type="term" value="C:endoplasmic reticulum membrane"/>
    <property type="evidence" value="ECO:0007669"/>
    <property type="project" value="TreeGrafter"/>
</dbReference>
<comment type="cofactor">
    <cofactor evidence="8">
        <name>Zn(2+)</name>
        <dbReference type="ChEBI" id="CHEBI:29105"/>
    </cofactor>
</comment>
<dbReference type="GO" id="GO:0046514">
    <property type="term" value="P:ceramide catabolic process"/>
    <property type="evidence" value="ECO:0007669"/>
    <property type="project" value="TreeGrafter"/>
</dbReference>
<reference evidence="10" key="1">
    <citation type="journal article" date="2020" name="Stud. Mycol.">
        <title>101 Dothideomycetes genomes: a test case for predicting lifestyles and emergence of pathogens.</title>
        <authorList>
            <person name="Haridas S."/>
            <person name="Albert R."/>
            <person name="Binder M."/>
            <person name="Bloem J."/>
            <person name="Labutti K."/>
            <person name="Salamov A."/>
            <person name="Andreopoulos B."/>
            <person name="Baker S."/>
            <person name="Barry K."/>
            <person name="Bills G."/>
            <person name="Bluhm B."/>
            <person name="Cannon C."/>
            <person name="Castanera R."/>
            <person name="Culley D."/>
            <person name="Daum C."/>
            <person name="Ezra D."/>
            <person name="Gonzalez J."/>
            <person name="Henrissat B."/>
            <person name="Kuo A."/>
            <person name="Liang C."/>
            <person name="Lipzen A."/>
            <person name="Lutzoni F."/>
            <person name="Magnuson J."/>
            <person name="Mondo S."/>
            <person name="Nolan M."/>
            <person name="Ohm R."/>
            <person name="Pangilinan J."/>
            <person name="Park H.-J."/>
            <person name="Ramirez L."/>
            <person name="Alfaro M."/>
            <person name="Sun H."/>
            <person name="Tritt A."/>
            <person name="Yoshinaga Y."/>
            <person name="Zwiers L.-H."/>
            <person name="Turgeon B."/>
            <person name="Goodwin S."/>
            <person name="Spatafora J."/>
            <person name="Crous P."/>
            <person name="Grigoriev I."/>
        </authorList>
    </citation>
    <scope>NUCLEOTIDE SEQUENCE</scope>
    <source>
        <strain evidence="10">CBS 675.92</strain>
    </source>
</reference>
<evidence type="ECO:0000256" key="7">
    <source>
        <dbReference type="PIRSR" id="PIRSR608901-1"/>
    </source>
</evidence>
<name>A0A6A5TR92_9PLEO</name>
<dbReference type="PANTHER" id="PTHR46187">
    <property type="entry name" value="ALKALINE CERAMIDASE 3"/>
    <property type="match status" value="1"/>
</dbReference>
<feature type="transmembrane region" description="Helical" evidence="9">
    <location>
        <begin position="155"/>
        <end position="175"/>
    </location>
</feature>
<feature type="transmembrane region" description="Helical" evidence="9">
    <location>
        <begin position="37"/>
        <end position="60"/>
    </location>
</feature>
<dbReference type="AlphaFoldDB" id="A0A6A5TR92"/>
<keyword evidence="6 9" id="KW-0472">Membrane</keyword>
<gene>
    <name evidence="10" type="ORF">CC80DRAFT_481073</name>
</gene>
<evidence type="ECO:0000256" key="2">
    <source>
        <dbReference type="ARBA" id="ARBA00009780"/>
    </source>
</evidence>
<keyword evidence="8" id="KW-0862">Zinc</keyword>
<comment type="similarity">
    <text evidence="2">Belongs to the alkaline ceramidase family.</text>
</comment>
<dbReference type="InterPro" id="IPR008901">
    <property type="entry name" value="ACER"/>
</dbReference>
<feature type="binding site" evidence="7">
    <location>
        <position position="34"/>
    </location>
    <ligand>
        <name>Ca(2+)</name>
        <dbReference type="ChEBI" id="CHEBI:29108"/>
    </ligand>
</feature>
<evidence type="ECO:0000256" key="4">
    <source>
        <dbReference type="ARBA" id="ARBA00022801"/>
    </source>
</evidence>
<dbReference type="PANTHER" id="PTHR46187:SF3">
    <property type="entry name" value="ALKALINE CERAMIDASE 3"/>
    <property type="match status" value="1"/>
</dbReference>